<accession>A0A1X2I0H5</accession>
<dbReference type="Proteomes" id="UP000193560">
    <property type="component" value="Unassembled WGS sequence"/>
</dbReference>
<name>A0A1X2I0H5_9FUNG</name>
<sequence length="400" mass="45849">MFVETVLGMVKTKKYDDDDFENNNRGGTHWPSISPSPLIENDVNHGHAPPLPPVMALSHFIKYDKFFETNSHHHYHQNQPLPLTSSNLEILQMENSIHVKHQHILSYVKNQVSILTMEAKLHHQRWREIQTLVPLEKAPFEKEIIICCVDDKDDAVIDSHYTSNHIRDNDKQGTKGKISTNVSNNGEYKYNPIDEKNESPKLQKRYSHRKQKYDQEKMELVRRGLCGLSSSIVSSAPSSLIEDYHHQPLPNHLASLLFSTVITSCTSSDALTSSSLSLFNTLRDSNQGDSTLLLSNDSELMTEKLNVLPEKKAVRNDLSTKEQYSGLINGEEKSIIKYWLKQYKIGHKIFGTKSSGKKCLHHTHHDYADFLAFRYPKMIPFHKLRDTALQVLLSPDQLQK</sequence>
<organism evidence="2 3">
    <name type="scientific">Absidia repens</name>
    <dbReference type="NCBI Taxonomy" id="90262"/>
    <lineage>
        <taxon>Eukaryota</taxon>
        <taxon>Fungi</taxon>
        <taxon>Fungi incertae sedis</taxon>
        <taxon>Mucoromycota</taxon>
        <taxon>Mucoromycotina</taxon>
        <taxon>Mucoromycetes</taxon>
        <taxon>Mucorales</taxon>
        <taxon>Cunninghamellaceae</taxon>
        <taxon>Absidia</taxon>
    </lineage>
</organism>
<proteinExistence type="predicted"/>
<keyword evidence="3" id="KW-1185">Reference proteome</keyword>
<protein>
    <submittedName>
        <fullName evidence="2">Uncharacterized protein</fullName>
    </submittedName>
</protein>
<dbReference type="EMBL" id="MCGE01000038">
    <property type="protein sequence ID" value="ORZ06682.1"/>
    <property type="molecule type" value="Genomic_DNA"/>
</dbReference>
<feature type="compositionally biased region" description="Polar residues" evidence="1">
    <location>
        <begin position="177"/>
        <end position="186"/>
    </location>
</feature>
<evidence type="ECO:0000256" key="1">
    <source>
        <dbReference type="SAM" id="MobiDB-lite"/>
    </source>
</evidence>
<dbReference type="OrthoDB" id="10587973at2759"/>
<feature type="region of interest" description="Disordered" evidence="1">
    <location>
        <begin position="164"/>
        <end position="210"/>
    </location>
</feature>
<reference evidence="2 3" key="1">
    <citation type="submission" date="2016-07" db="EMBL/GenBank/DDBJ databases">
        <title>Pervasive Adenine N6-methylation of Active Genes in Fungi.</title>
        <authorList>
            <consortium name="DOE Joint Genome Institute"/>
            <person name="Mondo S.J."/>
            <person name="Dannebaum R.O."/>
            <person name="Kuo R.C."/>
            <person name="Labutti K."/>
            <person name="Haridas S."/>
            <person name="Kuo A."/>
            <person name="Salamov A."/>
            <person name="Ahrendt S.R."/>
            <person name="Lipzen A."/>
            <person name="Sullivan W."/>
            <person name="Andreopoulos W.B."/>
            <person name="Clum A."/>
            <person name="Lindquist E."/>
            <person name="Daum C."/>
            <person name="Ramamoorthy G.K."/>
            <person name="Gryganskyi A."/>
            <person name="Culley D."/>
            <person name="Magnuson J.K."/>
            <person name="James T.Y."/>
            <person name="O'Malley M.A."/>
            <person name="Stajich J.E."/>
            <person name="Spatafora J.W."/>
            <person name="Visel A."/>
            <person name="Grigoriev I.V."/>
        </authorList>
    </citation>
    <scope>NUCLEOTIDE SEQUENCE [LARGE SCALE GENOMIC DNA]</scope>
    <source>
        <strain evidence="2 3">NRRL 1336</strain>
    </source>
</reference>
<comment type="caution">
    <text evidence="2">The sequence shown here is derived from an EMBL/GenBank/DDBJ whole genome shotgun (WGS) entry which is preliminary data.</text>
</comment>
<dbReference type="AlphaFoldDB" id="A0A1X2I0H5"/>
<evidence type="ECO:0000313" key="3">
    <source>
        <dbReference type="Proteomes" id="UP000193560"/>
    </source>
</evidence>
<feature type="compositionally biased region" description="Basic and acidic residues" evidence="1">
    <location>
        <begin position="192"/>
        <end position="201"/>
    </location>
</feature>
<gene>
    <name evidence="2" type="ORF">BCR42DRAFT_443104</name>
</gene>
<evidence type="ECO:0000313" key="2">
    <source>
        <dbReference type="EMBL" id="ORZ06682.1"/>
    </source>
</evidence>